<dbReference type="CDD" id="cd06422">
    <property type="entry name" value="NTP_transferase_like_1"/>
    <property type="match status" value="1"/>
</dbReference>
<reference evidence="4" key="1">
    <citation type="submission" date="2023-01" db="EMBL/GenBank/DDBJ databases">
        <title>Sulfurovum sp. zt1-1 genome assembly.</title>
        <authorList>
            <person name="Wang J."/>
        </authorList>
    </citation>
    <scope>NUCLEOTIDE SEQUENCE</scope>
    <source>
        <strain evidence="4">Zt1-1</strain>
    </source>
</reference>
<keyword evidence="2" id="KW-0548">Nucleotidyltransferase</keyword>
<dbReference type="Proteomes" id="UP001169069">
    <property type="component" value="Unassembled WGS sequence"/>
</dbReference>
<proteinExistence type="predicted"/>
<name>A0ABT7QUN9_9BACT</name>
<keyword evidence="5" id="KW-1185">Reference proteome</keyword>
<dbReference type="InterPro" id="IPR050065">
    <property type="entry name" value="GlmU-like"/>
</dbReference>
<evidence type="ECO:0000313" key="5">
    <source>
        <dbReference type="Proteomes" id="UP001169069"/>
    </source>
</evidence>
<protein>
    <submittedName>
        <fullName evidence="4">Nucleotidyltransferase family protein</fullName>
    </submittedName>
</protein>
<comment type="caution">
    <text evidence="4">The sequence shown here is derived from an EMBL/GenBank/DDBJ whole genome shotgun (WGS) entry which is preliminary data.</text>
</comment>
<dbReference type="SUPFAM" id="SSF53448">
    <property type="entry name" value="Nucleotide-diphospho-sugar transferases"/>
    <property type="match status" value="1"/>
</dbReference>
<gene>
    <name evidence="4" type="ORF">PGH07_00015</name>
</gene>
<dbReference type="RefSeq" id="WP_289411838.1">
    <property type="nucleotide sequence ID" value="NZ_JAQIBD010000001.1"/>
</dbReference>
<dbReference type="PANTHER" id="PTHR43584">
    <property type="entry name" value="NUCLEOTIDYL TRANSFERASE"/>
    <property type="match status" value="1"/>
</dbReference>
<dbReference type="Gene3D" id="3.90.550.10">
    <property type="entry name" value="Spore Coat Polysaccharide Biosynthesis Protein SpsA, Chain A"/>
    <property type="match status" value="1"/>
</dbReference>
<keyword evidence="1" id="KW-0808">Transferase</keyword>
<evidence type="ECO:0000259" key="3">
    <source>
        <dbReference type="Pfam" id="PF00483"/>
    </source>
</evidence>
<dbReference type="PANTHER" id="PTHR43584:SF8">
    <property type="entry name" value="N-ACETYLMURAMATE ALPHA-1-PHOSPHATE URIDYLYLTRANSFERASE"/>
    <property type="match status" value="1"/>
</dbReference>
<dbReference type="InterPro" id="IPR029044">
    <property type="entry name" value="Nucleotide-diphossugar_trans"/>
</dbReference>
<organism evidence="4 5">
    <name type="scientific">Sulfurovum zhangzhouensis</name>
    <dbReference type="NCBI Taxonomy" id="3019067"/>
    <lineage>
        <taxon>Bacteria</taxon>
        <taxon>Pseudomonadati</taxon>
        <taxon>Campylobacterota</taxon>
        <taxon>Epsilonproteobacteria</taxon>
        <taxon>Campylobacterales</taxon>
        <taxon>Sulfurovaceae</taxon>
        <taxon>Sulfurovum</taxon>
    </lineage>
</organism>
<dbReference type="InterPro" id="IPR054790">
    <property type="entry name" value="MurU"/>
</dbReference>
<evidence type="ECO:0000313" key="4">
    <source>
        <dbReference type="EMBL" id="MDM5270560.1"/>
    </source>
</evidence>
<evidence type="ECO:0000256" key="1">
    <source>
        <dbReference type="ARBA" id="ARBA00022679"/>
    </source>
</evidence>
<dbReference type="EMBL" id="JAQIBD010000001">
    <property type="protein sequence ID" value="MDM5270560.1"/>
    <property type="molecule type" value="Genomic_DNA"/>
</dbReference>
<dbReference type="Pfam" id="PF00483">
    <property type="entry name" value="NTP_transferase"/>
    <property type="match status" value="1"/>
</dbReference>
<evidence type="ECO:0000256" key="2">
    <source>
        <dbReference type="ARBA" id="ARBA00022695"/>
    </source>
</evidence>
<feature type="domain" description="Nucleotidyl transferase" evidence="3">
    <location>
        <begin position="2"/>
        <end position="141"/>
    </location>
</feature>
<dbReference type="InterPro" id="IPR005835">
    <property type="entry name" value="NTP_transferase_dom"/>
</dbReference>
<sequence>MKAMILAAGLGTRMRPLTDKTPKPLLEVGGIPLIVWHIERLVHEGITDIVINIAHLGYMIPEALGDGSEWGANITYSDEQDEGPLESAGGIIKALPLLGDEPFLVVNGDIWCDYEFDHIISLAENTLAHLILVPNPEHNPEGDFALNGMKVVDAKQYTFSGIGYYSPKLFEGLPYGKTALAPILRKAMKEGKVTGELYEGEWLDIGTPERLELLNAELFSRS</sequence>
<accession>A0ABT7QUN9</accession>
<dbReference type="NCBIfam" id="NF045761">
    <property type="entry name" value="NAMPUrTaseMurU"/>
    <property type="match status" value="1"/>
</dbReference>